<name>A0AA38ISH9_9CUCU</name>
<dbReference type="EMBL" id="JALNTZ010000002">
    <property type="protein sequence ID" value="KAJ3660721.1"/>
    <property type="molecule type" value="Genomic_DNA"/>
</dbReference>
<proteinExistence type="predicted"/>
<keyword evidence="2" id="KW-1185">Reference proteome</keyword>
<dbReference type="AlphaFoldDB" id="A0AA38ISH9"/>
<gene>
    <name evidence="1" type="ORF">Zmor_005157</name>
</gene>
<reference evidence="1" key="1">
    <citation type="journal article" date="2023" name="G3 (Bethesda)">
        <title>Whole genome assemblies of Zophobas morio and Tenebrio molitor.</title>
        <authorList>
            <person name="Kaur S."/>
            <person name="Stinson S.A."/>
            <person name="diCenzo G.C."/>
        </authorList>
    </citation>
    <scope>NUCLEOTIDE SEQUENCE</scope>
    <source>
        <strain evidence="1">QUZm001</strain>
    </source>
</reference>
<accession>A0AA38ISH9</accession>
<comment type="caution">
    <text evidence="1">The sequence shown here is derived from an EMBL/GenBank/DDBJ whole genome shotgun (WGS) entry which is preliminary data.</text>
</comment>
<evidence type="ECO:0000313" key="2">
    <source>
        <dbReference type="Proteomes" id="UP001168821"/>
    </source>
</evidence>
<protein>
    <submittedName>
        <fullName evidence="1">Uncharacterized protein</fullName>
    </submittedName>
</protein>
<evidence type="ECO:0000313" key="1">
    <source>
        <dbReference type="EMBL" id="KAJ3660721.1"/>
    </source>
</evidence>
<organism evidence="1 2">
    <name type="scientific">Zophobas morio</name>
    <dbReference type="NCBI Taxonomy" id="2755281"/>
    <lineage>
        <taxon>Eukaryota</taxon>
        <taxon>Metazoa</taxon>
        <taxon>Ecdysozoa</taxon>
        <taxon>Arthropoda</taxon>
        <taxon>Hexapoda</taxon>
        <taxon>Insecta</taxon>
        <taxon>Pterygota</taxon>
        <taxon>Neoptera</taxon>
        <taxon>Endopterygota</taxon>
        <taxon>Coleoptera</taxon>
        <taxon>Polyphaga</taxon>
        <taxon>Cucujiformia</taxon>
        <taxon>Tenebrionidae</taxon>
        <taxon>Zophobas</taxon>
    </lineage>
</organism>
<sequence>MLMRGSLARKRKLYWLGIWLEETWQNSLAVEKMEFVLANVFSVDNQITPVGMILDHFYYRQIDAWTVALKVALYLFRDECVEESWLKLAFHVSYEGYFDECPILC</sequence>
<dbReference type="Proteomes" id="UP001168821">
    <property type="component" value="Unassembled WGS sequence"/>
</dbReference>